<dbReference type="SUPFAM" id="SSF53067">
    <property type="entry name" value="Actin-like ATPase domain"/>
    <property type="match status" value="1"/>
</dbReference>
<dbReference type="EC" id="2.3.1.234" evidence="2"/>
<sequence>MRLLVLDAALSRCLAALVVDGALHAEQSREGAHGQAAALPPLAEAVLVGALDAVAVVVGPGSFTGLRSAIALAEGIATARVIPLVAVTTGEALAASLPPGTAAWAVTENRRGELFLERFDADGAALGPAAVVAEPALPQPEGLVYLVGDGATRAAARMAARGWPIALGGARQVEALAVEAVARRRLAGELPALAVAPVYVEAPATT</sequence>
<dbReference type="InterPro" id="IPR000905">
    <property type="entry name" value="Gcp-like_dom"/>
</dbReference>
<evidence type="ECO:0000313" key="2">
    <source>
        <dbReference type="EMBL" id="MBS7810338.1"/>
    </source>
</evidence>
<reference evidence="2 3" key="1">
    <citation type="submission" date="2021-05" db="EMBL/GenBank/DDBJ databases">
        <title>Roseococcus sp. XZZS9, whole genome shotgun sequencing project.</title>
        <authorList>
            <person name="Zhao G."/>
            <person name="Shen L."/>
        </authorList>
    </citation>
    <scope>NUCLEOTIDE SEQUENCE [LARGE SCALE GENOMIC DNA]</scope>
    <source>
        <strain evidence="2 3">XZZS9</strain>
    </source>
</reference>
<dbReference type="RefSeq" id="WP_213668962.1">
    <property type="nucleotide sequence ID" value="NZ_JAHCDA010000001.1"/>
</dbReference>
<gene>
    <name evidence="2" type="primary">tsaB</name>
    <name evidence="2" type="ORF">KHU32_05270</name>
</gene>
<feature type="domain" description="Gcp-like" evidence="1">
    <location>
        <begin position="49"/>
        <end position="97"/>
    </location>
</feature>
<dbReference type="Pfam" id="PF00814">
    <property type="entry name" value="TsaD"/>
    <property type="match status" value="1"/>
</dbReference>
<dbReference type="EMBL" id="JAHCDA010000001">
    <property type="protein sequence ID" value="MBS7810338.1"/>
    <property type="molecule type" value="Genomic_DNA"/>
</dbReference>
<dbReference type="InterPro" id="IPR043129">
    <property type="entry name" value="ATPase_NBD"/>
</dbReference>
<keyword evidence="2" id="KW-0808">Transferase</keyword>
<dbReference type="GO" id="GO:0061711">
    <property type="term" value="F:tRNA N(6)-L-threonylcarbamoyladenine synthase activity"/>
    <property type="evidence" value="ECO:0007669"/>
    <property type="project" value="UniProtKB-EC"/>
</dbReference>
<evidence type="ECO:0000313" key="3">
    <source>
        <dbReference type="Proteomes" id="UP000766336"/>
    </source>
</evidence>
<keyword evidence="2" id="KW-0012">Acyltransferase</keyword>
<dbReference type="InterPro" id="IPR022496">
    <property type="entry name" value="T6A_TsaB"/>
</dbReference>
<proteinExistence type="predicted"/>
<accession>A0ABS5QA77</accession>
<organism evidence="2 3">
    <name type="scientific">Roseococcus pinisoli</name>
    <dbReference type="NCBI Taxonomy" id="2835040"/>
    <lineage>
        <taxon>Bacteria</taxon>
        <taxon>Pseudomonadati</taxon>
        <taxon>Pseudomonadota</taxon>
        <taxon>Alphaproteobacteria</taxon>
        <taxon>Acetobacterales</taxon>
        <taxon>Roseomonadaceae</taxon>
        <taxon>Roseococcus</taxon>
    </lineage>
</organism>
<dbReference type="Gene3D" id="3.30.420.40">
    <property type="match status" value="2"/>
</dbReference>
<comment type="caution">
    <text evidence="2">The sequence shown here is derived from an EMBL/GenBank/DDBJ whole genome shotgun (WGS) entry which is preliminary data.</text>
</comment>
<keyword evidence="3" id="KW-1185">Reference proteome</keyword>
<dbReference type="NCBIfam" id="TIGR03725">
    <property type="entry name" value="T6A_YeaZ"/>
    <property type="match status" value="1"/>
</dbReference>
<evidence type="ECO:0000259" key="1">
    <source>
        <dbReference type="Pfam" id="PF00814"/>
    </source>
</evidence>
<dbReference type="Proteomes" id="UP000766336">
    <property type="component" value="Unassembled WGS sequence"/>
</dbReference>
<protein>
    <submittedName>
        <fullName evidence="2">tRNA (Adenosine(37)-N6)-threonylcarbamoyltransferase complex dimerization subunit type 1 TsaB</fullName>
        <ecNumber evidence="2">2.3.1.234</ecNumber>
    </submittedName>
</protein>
<name>A0ABS5QA77_9PROT</name>